<gene>
    <name evidence="2" type="ORF">PZ740_10870</name>
</gene>
<proteinExistence type="predicted"/>
<evidence type="ECO:0000256" key="1">
    <source>
        <dbReference type="SAM" id="MobiDB-lite"/>
    </source>
</evidence>
<comment type="caution">
    <text evidence="2">The sequence shown here is derived from an EMBL/GenBank/DDBJ whole genome shotgun (WGS) entry which is preliminary data.</text>
</comment>
<evidence type="ECO:0000313" key="2">
    <source>
        <dbReference type="EMBL" id="MDF1586882.1"/>
    </source>
</evidence>
<protein>
    <submittedName>
        <fullName evidence="2">Uncharacterized protein</fullName>
    </submittedName>
</protein>
<keyword evidence="3" id="KW-1185">Reference proteome</keyword>
<dbReference type="EMBL" id="JARGEQ010000096">
    <property type="protein sequence ID" value="MDF1586882.1"/>
    <property type="molecule type" value="Genomic_DNA"/>
</dbReference>
<name>A0AAP4D5E7_9PROT</name>
<feature type="compositionally biased region" description="Acidic residues" evidence="1">
    <location>
        <begin position="71"/>
        <end position="83"/>
    </location>
</feature>
<dbReference type="RefSeq" id="WP_327789300.1">
    <property type="nucleotide sequence ID" value="NZ_JARGEQ010000096.1"/>
</dbReference>
<dbReference type="Proteomes" id="UP001301140">
    <property type="component" value="Unassembled WGS sequence"/>
</dbReference>
<reference evidence="2 3" key="1">
    <citation type="submission" date="2023-03" db="EMBL/GenBank/DDBJ databases">
        <title>YIM 152171 draft genome.</title>
        <authorList>
            <person name="Yang Z."/>
        </authorList>
    </citation>
    <scope>NUCLEOTIDE SEQUENCE [LARGE SCALE GENOMIC DNA]</scope>
    <source>
        <strain evidence="2 3">YIM 152171</strain>
    </source>
</reference>
<feature type="region of interest" description="Disordered" evidence="1">
    <location>
        <begin position="107"/>
        <end position="179"/>
    </location>
</feature>
<organism evidence="2 3">
    <name type="scientific">Marinimicrococcus flavescens</name>
    <dbReference type="NCBI Taxonomy" id="3031815"/>
    <lineage>
        <taxon>Bacteria</taxon>
        <taxon>Pseudomonadati</taxon>
        <taxon>Pseudomonadota</taxon>
        <taxon>Alphaproteobacteria</taxon>
        <taxon>Geminicoccales</taxon>
        <taxon>Geminicoccaceae</taxon>
        <taxon>Marinimicrococcus</taxon>
    </lineage>
</organism>
<feature type="region of interest" description="Disordered" evidence="1">
    <location>
        <begin position="71"/>
        <end position="93"/>
    </location>
</feature>
<feature type="compositionally biased region" description="Low complexity" evidence="1">
    <location>
        <begin position="107"/>
        <end position="118"/>
    </location>
</feature>
<accession>A0AAP4D5E7</accession>
<evidence type="ECO:0000313" key="3">
    <source>
        <dbReference type="Proteomes" id="UP001301140"/>
    </source>
</evidence>
<sequence>MLQPTTKALAQMLAGNTRASGQLVHARTMLERAERLIEERQVDRLYPAQREEFLEQLARLKLTLADADGLQDEFVEEDEEEEEAPKAVPPSPEKLRAIALSLATSIAQDAAAAQAARSAPPPVEEPEEEVPPPVMPRAPEKPVRAPVRPGSPRAARLRLKSETRAEDAPAGRTEKAPVD</sequence>
<dbReference type="AlphaFoldDB" id="A0AAP4D5E7"/>
<feature type="compositionally biased region" description="Basic and acidic residues" evidence="1">
    <location>
        <begin position="159"/>
        <end position="179"/>
    </location>
</feature>